<evidence type="ECO:0000256" key="2">
    <source>
        <dbReference type="ARBA" id="ARBA00022432"/>
    </source>
</evidence>
<comment type="catalytic activity">
    <reaction evidence="6 7">
        <text>D-glyceraldehyde 3-phosphate = dihydroxyacetone phosphate</text>
        <dbReference type="Rhea" id="RHEA:18585"/>
        <dbReference type="ChEBI" id="CHEBI:57642"/>
        <dbReference type="ChEBI" id="CHEBI:59776"/>
        <dbReference type="EC" id="5.3.1.1"/>
    </reaction>
</comment>
<reference evidence="8 9" key="1">
    <citation type="submission" date="2024-06" db="EMBL/GenBank/DDBJ databases">
        <title>Genomic Encyclopedia of Type Strains, Phase IV (KMG-IV): sequencing the most valuable type-strain genomes for metagenomic binning, comparative biology and taxonomic classification.</title>
        <authorList>
            <person name="Goeker M."/>
        </authorList>
    </citation>
    <scope>NUCLEOTIDE SEQUENCE [LARGE SCALE GENOMIC DNA]</scope>
    <source>
        <strain evidence="8 9">DSM 21460</strain>
    </source>
</reference>
<comment type="function">
    <text evidence="6">Involved in the gluconeogenesis. Catalyzes stereospecifically the conversion of dihydroxyacetone phosphate (DHAP) to D-glyceraldehyde-3-phosphate (G3P).</text>
</comment>
<keyword evidence="3 6" id="KW-0963">Cytoplasm</keyword>
<dbReference type="HAMAP" id="MF_00147_B">
    <property type="entry name" value="TIM_B"/>
    <property type="match status" value="1"/>
</dbReference>
<dbReference type="InterPro" id="IPR020861">
    <property type="entry name" value="Triosephosphate_isomerase_AS"/>
</dbReference>
<feature type="binding site" evidence="6">
    <location>
        <position position="168"/>
    </location>
    <ligand>
        <name>substrate</name>
    </ligand>
</feature>
<accession>A0ABV2JDV2</accession>
<feature type="binding site" evidence="6">
    <location>
        <position position="207"/>
    </location>
    <ligand>
        <name>substrate</name>
    </ligand>
</feature>
<gene>
    <name evidence="6" type="primary">tpiA</name>
    <name evidence="8" type="ORF">ABID14_001730</name>
</gene>
<dbReference type="EMBL" id="JBEPMA010000015">
    <property type="protein sequence ID" value="MET3618095.1"/>
    <property type="molecule type" value="Genomic_DNA"/>
</dbReference>
<dbReference type="InterPro" id="IPR035990">
    <property type="entry name" value="TIM_sf"/>
</dbReference>
<dbReference type="NCBIfam" id="TIGR00419">
    <property type="entry name" value="tim"/>
    <property type="match status" value="1"/>
</dbReference>
<evidence type="ECO:0000256" key="6">
    <source>
        <dbReference type="HAMAP-Rule" id="MF_00147"/>
    </source>
</evidence>
<evidence type="ECO:0000256" key="5">
    <source>
        <dbReference type="ARBA" id="ARBA00023235"/>
    </source>
</evidence>
<evidence type="ECO:0000256" key="7">
    <source>
        <dbReference type="RuleBase" id="RU363013"/>
    </source>
</evidence>
<evidence type="ECO:0000256" key="4">
    <source>
        <dbReference type="ARBA" id="ARBA00023152"/>
    </source>
</evidence>
<evidence type="ECO:0000313" key="8">
    <source>
        <dbReference type="EMBL" id="MET3618095.1"/>
    </source>
</evidence>
<sequence>MRKKYICGNWKMNKTIDDSKVFADEINNKELNDVDILIAAPFTNLKCLKKHIDGNIKIAAQNVSQFSDGAYTGEISTGMLKAIGVFDVIIGHSERREIFGEKDDMINAKVKRALDDDMNVILCVGETGKIRDEQKHFDYVSDQLKKALRGVCPSDKLTIAYEPIWAIGTGKTCEASDAEKMCANIRKTIKDNFGDIAQDLRILYGGSVKPNNANKILGMDNIDGVLVGGASLEVDDFVRIINYKEQS</sequence>
<organism evidence="8 9">
    <name type="scientific">Peptoniphilus olsenii</name>
    <dbReference type="NCBI Taxonomy" id="411570"/>
    <lineage>
        <taxon>Bacteria</taxon>
        <taxon>Bacillati</taxon>
        <taxon>Bacillota</taxon>
        <taxon>Tissierellia</taxon>
        <taxon>Tissierellales</taxon>
        <taxon>Peptoniphilaceae</taxon>
        <taxon>Peptoniphilus</taxon>
    </lineage>
</organism>
<protein>
    <recommendedName>
        <fullName evidence="6 7">Triosephosphate isomerase</fullName>
        <shortName evidence="6">TIM</shortName>
        <shortName evidence="6">TPI</shortName>
        <ecNumber evidence="6 7">5.3.1.1</ecNumber>
    </recommendedName>
    <alternativeName>
        <fullName evidence="6">Triose-phosphate isomerase</fullName>
    </alternativeName>
</protein>
<dbReference type="SUPFAM" id="SSF51351">
    <property type="entry name" value="Triosephosphate isomerase (TIM)"/>
    <property type="match status" value="1"/>
</dbReference>
<feature type="active site" description="Electrophile" evidence="6">
    <location>
        <position position="92"/>
    </location>
</feature>
<evidence type="ECO:0000256" key="1">
    <source>
        <dbReference type="ARBA" id="ARBA00007422"/>
    </source>
</evidence>
<dbReference type="Gene3D" id="3.20.20.70">
    <property type="entry name" value="Aldolase class I"/>
    <property type="match status" value="1"/>
</dbReference>
<dbReference type="InterPro" id="IPR013785">
    <property type="entry name" value="Aldolase_TIM"/>
</dbReference>
<dbReference type="PANTHER" id="PTHR21139:SF42">
    <property type="entry name" value="TRIOSEPHOSPHATE ISOMERASE"/>
    <property type="match status" value="1"/>
</dbReference>
<keyword evidence="4 6" id="KW-0324">Glycolysis</keyword>
<dbReference type="Pfam" id="PF00121">
    <property type="entry name" value="TIM"/>
    <property type="match status" value="1"/>
</dbReference>
<keyword evidence="5 6" id="KW-0413">Isomerase</keyword>
<name>A0ABV2JDV2_9FIRM</name>
<feature type="active site" description="Proton acceptor" evidence="6">
    <location>
        <position position="162"/>
    </location>
</feature>
<dbReference type="CDD" id="cd00311">
    <property type="entry name" value="TIM"/>
    <property type="match status" value="1"/>
</dbReference>
<dbReference type="GO" id="GO:0004807">
    <property type="term" value="F:triose-phosphate isomerase activity"/>
    <property type="evidence" value="ECO:0007669"/>
    <property type="project" value="UniProtKB-EC"/>
</dbReference>
<evidence type="ECO:0000313" key="9">
    <source>
        <dbReference type="Proteomes" id="UP001549162"/>
    </source>
</evidence>
<keyword evidence="2 6" id="KW-0312">Gluconeogenesis</keyword>
<dbReference type="PROSITE" id="PS51440">
    <property type="entry name" value="TIM_2"/>
    <property type="match status" value="1"/>
</dbReference>
<comment type="subcellular location">
    <subcellularLocation>
        <location evidence="6 7">Cytoplasm</location>
    </subcellularLocation>
</comment>
<feature type="binding site" evidence="6">
    <location>
        <begin position="9"/>
        <end position="11"/>
    </location>
    <ligand>
        <name>substrate</name>
    </ligand>
</feature>
<comment type="pathway">
    <text evidence="6 7">Carbohydrate biosynthesis; gluconeogenesis.</text>
</comment>
<dbReference type="Proteomes" id="UP001549162">
    <property type="component" value="Unassembled WGS sequence"/>
</dbReference>
<feature type="binding site" evidence="6">
    <location>
        <begin position="228"/>
        <end position="229"/>
    </location>
    <ligand>
        <name>substrate</name>
    </ligand>
</feature>
<proteinExistence type="inferred from homology"/>
<comment type="subunit">
    <text evidence="6 7">Homodimer.</text>
</comment>
<evidence type="ECO:0000256" key="3">
    <source>
        <dbReference type="ARBA" id="ARBA00022490"/>
    </source>
</evidence>
<comment type="similarity">
    <text evidence="1 6 7">Belongs to the triosephosphate isomerase family.</text>
</comment>
<dbReference type="InterPro" id="IPR000652">
    <property type="entry name" value="Triosephosphate_isomerase"/>
</dbReference>
<dbReference type="PROSITE" id="PS00171">
    <property type="entry name" value="TIM_1"/>
    <property type="match status" value="1"/>
</dbReference>
<dbReference type="RefSeq" id="WP_354369120.1">
    <property type="nucleotide sequence ID" value="NZ_JBEPMA010000015.1"/>
</dbReference>
<keyword evidence="9" id="KW-1185">Reference proteome</keyword>
<dbReference type="PANTHER" id="PTHR21139">
    <property type="entry name" value="TRIOSEPHOSPHATE ISOMERASE"/>
    <property type="match status" value="1"/>
</dbReference>
<comment type="caution">
    <text evidence="8">The sequence shown here is derived from an EMBL/GenBank/DDBJ whole genome shotgun (WGS) entry which is preliminary data.</text>
</comment>
<comment type="pathway">
    <text evidence="6 7">Carbohydrate degradation; glycolysis; D-glyceraldehyde 3-phosphate from glycerone phosphate: step 1/1.</text>
</comment>
<dbReference type="InterPro" id="IPR022896">
    <property type="entry name" value="TrioseP_Isoase_bac/euk"/>
</dbReference>
<dbReference type="EC" id="5.3.1.1" evidence="6 7"/>